<feature type="transmembrane region" description="Helical" evidence="10">
    <location>
        <begin position="253"/>
        <end position="271"/>
    </location>
</feature>
<keyword evidence="10" id="KW-1133">Transmembrane helix</keyword>
<dbReference type="Proteomes" id="UP000650511">
    <property type="component" value="Unassembled WGS sequence"/>
</dbReference>
<dbReference type="AlphaFoldDB" id="A0A8J3ADH7"/>
<dbReference type="EMBL" id="BMHA01000004">
    <property type="protein sequence ID" value="GGI05302.1"/>
    <property type="molecule type" value="Genomic_DNA"/>
</dbReference>
<evidence type="ECO:0000256" key="8">
    <source>
        <dbReference type="ARBA" id="ARBA00038120"/>
    </source>
</evidence>
<dbReference type="OrthoDB" id="9771846at2"/>
<comment type="pathway">
    <text evidence="7">Carotenoid biosynthesis; staphyloxanthin biosynthesis; staphyloxanthin from farnesyl diphosphate: step 4/5.</text>
</comment>
<reference evidence="12" key="2">
    <citation type="submission" date="2020-09" db="EMBL/GenBank/DDBJ databases">
        <authorList>
            <person name="Sun Q."/>
            <person name="Zhou Y."/>
        </authorList>
    </citation>
    <scope>NUCLEOTIDE SEQUENCE</scope>
    <source>
        <strain evidence="12">CGMCC 1.14988</strain>
    </source>
</reference>
<comment type="caution">
    <text evidence="12">The sequence shown here is derived from an EMBL/GenBank/DDBJ whole genome shotgun (WGS) entry which is preliminary data.</text>
</comment>
<reference evidence="12" key="1">
    <citation type="journal article" date="2014" name="Int. J. Syst. Evol. Microbiol.">
        <title>Complete genome sequence of Corynebacterium casei LMG S-19264T (=DSM 44701T), isolated from a smear-ripened cheese.</title>
        <authorList>
            <consortium name="US DOE Joint Genome Institute (JGI-PGF)"/>
            <person name="Walter F."/>
            <person name="Albersmeier A."/>
            <person name="Kalinowski J."/>
            <person name="Ruckert C."/>
        </authorList>
    </citation>
    <scope>NUCLEOTIDE SEQUENCE</scope>
    <source>
        <strain evidence="12">CGMCC 1.14988</strain>
    </source>
</reference>
<dbReference type="GO" id="GO:0005886">
    <property type="term" value="C:plasma membrane"/>
    <property type="evidence" value="ECO:0007669"/>
    <property type="project" value="UniProtKB-SubCell"/>
</dbReference>
<dbReference type="PANTHER" id="PTHR43646">
    <property type="entry name" value="GLYCOSYLTRANSFERASE"/>
    <property type="match status" value="1"/>
</dbReference>
<dbReference type="RefSeq" id="WP_130649410.1">
    <property type="nucleotide sequence ID" value="NZ_BMHA01000004.1"/>
</dbReference>
<keyword evidence="2" id="KW-1003">Cell membrane</keyword>
<feature type="domain" description="Glycosyltransferase 2-like" evidence="11">
    <location>
        <begin position="17"/>
        <end position="121"/>
    </location>
</feature>
<evidence type="ECO:0000256" key="6">
    <source>
        <dbReference type="ARBA" id="ARBA00037281"/>
    </source>
</evidence>
<keyword evidence="5 10" id="KW-0472">Membrane</keyword>
<evidence type="ECO:0000256" key="1">
    <source>
        <dbReference type="ARBA" id="ARBA00004236"/>
    </source>
</evidence>
<keyword evidence="13" id="KW-1185">Reference proteome</keyword>
<evidence type="ECO:0000256" key="10">
    <source>
        <dbReference type="SAM" id="Phobius"/>
    </source>
</evidence>
<evidence type="ECO:0000259" key="11">
    <source>
        <dbReference type="Pfam" id="PF00535"/>
    </source>
</evidence>
<evidence type="ECO:0000313" key="13">
    <source>
        <dbReference type="Proteomes" id="UP000650511"/>
    </source>
</evidence>
<dbReference type="Pfam" id="PF00535">
    <property type="entry name" value="Glycos_transf_2"/>
    <property type="match status" value="1"/>
</dbReference>
<keyword evidence="3" id="KW-0328">Glycosyltransferase</keyword>
<evidence type="ECO:0000313" key="12">
    <source>
        <dbReference type="EMBL" id="GGI05302.1"/>
    </source>
</evidence>
<comment type="similarity">
    <text evidence="8">Belongs to the glycosyltransferase 2 family. CrtQ subfamily.</text>
</comment>
<gene>
    <name evidence="12" type="ORF">GCM10011354_13420</name>
</gene>
<evidence type="ECO:0000256" key="3">
    <source>
        <dbReference type="ARBA" id="ARBA00022676"/>
    </source>
</evidence>
<dbReference type="PANTHER" id="PTHR43646:SF2">
    <property type="entry name" value="GLYCOSYLTRANSFERASE 2-LIKE DOMAIN-CONTAINING PROTEIN"/>
    <property type="match status" value="1"/>
</dbReference>
<evidence type="ECO:0000256" key="4">
    <source>
        <dbReference type="ARBA" id="ARBA00022679"/>
    </source>
</evidence>
<evidence type="ECO:0000256" key="5">
    <source>
        <dbReference type="ARBA" id="ARBA00023136"/>
    </source>
</evidence>
<keyword evidence="4" id="KW-0808">Transferase</keyword>
<keyword evidence="10" id="KW-0812">Transmembrane</keyword>
<dbReference type="InterPro" id="IPR001173">
    <property type="entry name" value="Glyco_trans_2-like"/>
</dbReference>
<accession>A0A8J3ADH7</accession>
<dbReference type="Gene3D" id="3.90.550.10">
    <property type="entry name" value="Spore Coat Polysaccharide Biosynthesis Protein SpsA, Chain A"/>
    <property type="match status" value="1"/>
</dbReference>
<protein>
    <recommendedName>
        <fullName evidence="9">4,4'-diaponeurosporenoate glycosyltransferase</fullName>
    </recommendedName>
</protein>
<comment type="subcellular location">
    <subcellularLocation>
        <location evidence="1">Cell membrane</location>
    </subcellularLocation>
</comment>
<proteinExistence type="inferred from homology"/>
<comment type="function">
    <text evidence="6">Catalyzes the glycosylation of 4,4'-diaponeurosporenoate, i.e. the esterification of glucose at the C1'' position with the carboxyl group of 4,4'-diaponeurosporenic acid, to form glycosyl-4,4'-diaponeurosporenoate. This is a step in the biosynthesis of staphyloxanthin, an orange pigment present in most staphylococci strains.</text>
</comment>
<dbReference type="SUPFAM" id="SSF53448">
    <property type="entry name" value="Nucleotide-diphospho-sugar transferases"/>
    <property type="match status" value="1"/>
</dbReference>
<evidence type="ECO:0000256" key="7">
    <source>
        <dbReference type="ARBA" id="ARBA00037904"/>
    </source>
</evidence>
<evidence type="ECO:0000256" key="9">
    <source>
        <dbReference type="ARBA" id="ARBA00040345"/>
    </source>
</evidence>
<evidence type="ECO:0000256" key="2">
    <source>
        <dbReference type="ARBA" id="ARBA00022475"/>
    </source>
</evidence>
<dbReference type="InterPro" id="IPR029044">
    <property type="entry name" value="Nucleotide-diphossugar_trans"/>
</dbReference>
<name>A0A8J3ADH7_9ACTN</name>
<organism evidence="12 13">
    <name type="scientific">Egicoccus halophilus</name>
    <dbReference type="NCBI Taxonomy" id="1670830"/>
    <lineage>
        <taxon>Bacteria</taxon>
        <taxon>Bacillati</taxon>
        <taxon>Actinomycetota</taxon>
        <taxon>Nitriliruptoria</taxon>
        <taxon>Egicoccales</taxon>
        <taxon>Egicoccaceae</taxon>
        <taxon>Egicoccus</taxon>
    </lineage>
</organism>
<sequence length="291" mass="31866">MSSGGSSSSGGSGPSASVVIPAHDEGAVIDRCLRVLLEDVRPGEFEVIVVCNGCGDDTAERARRHPGVRVEEIAEPSKQAALQRGDDVASVYPRIYLDADVQMHGRTARALAAELRERGLAGAPAPRFDASAASAAVRSYFGFLSRHPVYGAGYVGSGVFALTRAGRERFGPWPRDLPDDAFVQRLIPPQDRVRSPGTFVISTPRTMRAQLQRSVRIQRLNRRLERVDDASVSGSTTDSTRTFLLRHLRQPRWWPGAALFVLVAVVSRVLARLAERRGQDRWLRDETSRAA</sequence>
<dbReference type="GO" id="GO:0016757">
    <property type="term" value="F:glycosyltransferase activity"/>
    <property type="evidence" value="ECO:0007669"/>
    <property type="project" value="UniProtKB-KW"/>
</dbReference>